<evidence type="ECO:0000256" key="7">
    <source>
        <dbReference type="ARBA" id="ARBA00022737"/>
    </source>
</evidence>
<evidence type="ECO:0000256" key="18">
    <source>
        <dbReference type="SAM" id="Phobius"/>
    </source>
</evidence>
<dbReference type="PROSITE" id="PS01209">
    <property type="entry name" value="LDLRA_1"/>
    <property type="match status" value="5"/>
</dbReference>
<dbReference type="SMART" id="SM00179">
    <property type="entry name" value="EGF_CA"/>
    <property type="match status" value="1"/>
</dbReference>
<keyword evidence="3 14" id="KW-0245">EGF-like domain</keyword>
<feature type="non-terminal residue" evidence="21">
    <location>
        <position position="906"/>
    </location>
</feature>
<gene>
    <name evidence="21" type="ORF">CUNI_LOCUS9871</name>
</gene>
<name>A0A8S3Z472_9EUPU</name>
<evidence type="ECO:0000256" key="11">
    <source>
        <dbReference type="ARBA" id="ARBA00023157"/>
    </source>
</evidence>
<dbReference type="PROSITE" id="PS01186">
    <property type="entry name" value="EGF_2"/>
    <property type="match status" value="1"/>
</dbReference>
<dbReference type="GO" id="GO:0043235">
    <property type="term" value="C:receptor complex"/>
    <property type="evidence" value="ECO:0007669"/>
    <property type="project" value="TreeGrafter"/>
</dbReference>
<accession>A0A8S3Z472</accession>
<keyword evidence="12" id="KW-0675">Receptor</keyword>
<feature type="signal peptide" evidence="19">
    <location>
        <begin position="1"/>
        <end position="18"/>
    </location>
</feature>
<dbReference type="GO" id="GO:0005509">
    <property type="term" value="F:calcium ion binding"/>
    <property type="evidence" value="ECO:0007669"/>
    <property type="project" value="InterPro"/>
</dbReference>
<evidence type="ECO:0000256" key="13">
    <source>
        <dbReference type="ARBA" id="ARBA00023180"/>
    </source>
</evidence>
<feature type="disulfide bond" evidence="15">
    <location>
        <begin position="194"/>
        <end position="212"/>
    </location>
</feature>
<dbReference type="FunFam" id="4.10.400.10:FF:000004">
    <property type="entry name" value="Low-density lipoprotein receptor-related protein 1"/>
    <property type="match status" value="1"/>
</dbReference>
<keyword evidence="10 18" id="KW-0472">Membrane</keyword>
<feature type="repeat" description="LDL-receptor class B" evidence="16">
    <location>
        <begin position="574"/>
        <end position="617"/>
    </location>
</feature>
<dbReference type="PROSITE" id="PS50026">
    <property type="entry name" value="EGF_3"/>
    <property type="match status" value="1"/>
</dbReference>
<comment type="caution">
    <text evidence="14">Lacks conserved residue(s) required for the propagation of feature annotation.</text>
</comment>
<evidence type="ECO:0000256" key="17">
    <source>
        <dbReference type="SAM" id="MobiDB-lite"/>
    </source>
</evidence>
<dbReference type="InterPro" id="IPR000152">
    <property type="entry name" value="EGF-type_Asp/Asn_hydroxyl_site"/>
</dbReference>
<feature type="disulfide bond" evidence="15">
    <location>
        <begin position="48"/>
        <end position="63"/>
    </location>
</feature>
<evidence type="ECO:0000256" key="4">
    <source>
        <dbReference type="ARBA" id="ARBA00022583"/>
    </source>
</evidence>
<evidence type="ECO:0000256" key="3">
    <source>
        <dbReference type="ARBA" id="ARBA00022536"/>
    </source>
</evidence>
<evidence type="ECO:0000256" key="19">
    <source>
        <dbReference type="SAM" id="SignalP"/>
    </source>
</evidence>
<feature type="repeat" description="LDL-receptor class B" evidence="16">
    <location>
        <begin position="488"/>
        <end position="530"/>
    </location>
</feature>
<feature type="disulfide bond" evidence="15">
    <location>
        <begin position="75"/>
        <end position="93"/>
    </location>
</feature>
<dbReference type="PROSITE" id="PS00010">
    <property type="entry name" value="ASX_HYDROXYL"/>
    <property type="match status" value="1"/>
</dbReference>
<dbReference type="SMART" id="SM00135">
    <property type="entry name" value="LY"/>
    <property type="match status" value="5"/>
</dbReference>
<dbReference type="InterPro" id="IPR002172">
    <property type="entry name" value="LDrepeatLR_classA_rpt"/>
</dbReference>
<feature type="disulfide bond" evidence="15">
    <location>
        <begin position="153"/>
        <end position="171"/>
    </location>
</feature>
<dbReference type="PRINTS" id="PR00261">
    <property type="entry name" value="LDLRECEPTOR"/>
</dbReference>
<dbReference type="PANTHER" id="PTHR22722">
    <property type="entry name" value="LOW-DENSITY LIPOPROTEIN RECEPTOR-RELATED PROTEIN 2-RELATED"/>
    <property type="match status" value="1"/>
</dbReference>
<dbReference type="PANTHER" id="PTHR22722:SF14">
    <property type="entry name" value="MEGALIN, ISOFORM A"/>
    <property type="match status" value="1"/>
</dbReference>
<feature type="disulfide bond" evidence="15">
    <location>
        <begin position="280"/>
        <end position="298"/>
    </location>
</feature>
<evidence type="ECO:0000259" key="20">
    <source>
        <dbReference type="PROSITE" id="PS50026"/>
    </source>
</evidence>
<dbReference type="FunFam" id="4.10.400.10:FF:000034">
    <property type="entry name" value="Low-density lipoprotein receptor-related protein 2"/>
    <property type="match status" value="1"/>
</dbReference>
<dbReference type="Pfam" id="PF00058">
    <property type="entry name" value="Ldl_recept_b"/>
    <property type="match status" value="4"/>
</dbReference>
<dbReference type="FunFam" id="2.10.25.10:FF:000009">
    <property type="entry name" value="Low-density lipoprotein receptor isoform 1"/>
    <property type="match status" value="1"/>
</dbReference>
<feature type="compositionally biased region" description="Basic and acidic residues" evidence="17">
    <location>
        <begin position="798"/>
        <end position="808"/>
    </location>
</feature>
<evidence type="ECO:0000313" key="22">
    <source>
        <dbReference type="Proteomes" id="UP000678393"/>
    </source>
</evidence>
<dbReference type="PROSITE" id="PS01187">
    <property type="entry name" value="EGF_CA"/>
    <property type="match status" value="1"/>
</dbReference>
<evidence type="ECO:0000256" key="9">
    <source>
        <dbReference type="ARBA" id="ARBA00022989"/>
    </source>
</evidence>
<dbReference type="FunFam" id="2.120.10.30:FF:000008">
    <property type="entry name" value="Low-density lipoprotein receptor-related protein 4"/>
    <property type="match status" value="1"/>
</dbReference>
<evidence type="ECO:0000256" key="14">
    <source>
        <dbReference type="PROSITE-ProRule" id="PRU00076"/>
    </source>
</evidence>
<dbReference type="Gene3D" id="2.120.10.30">
    <property type="entry name" value="TolB, C-terminal domain"/>
    <property type="match status" value="1"/>
</dbReference>
<feature type="domain" description="EGF-like" evidence="20">
    <location>
        <begin position="402"/>
        <end position="440"/>
    </location>
</feature>
<keyword evidence="9 18" id="KW-1133">Transmembrane helix</keyword>
<dbReference type="Gene3D" id="4.10.400.10">
    <property type="entry name" value="Low-density Lipoprotein Receptor"/>
    <property type="match status" value="8"/>
</dbReference>
<evidence type="ECO:0000313" key="21">
    <source>
        <dbReference type="EMBL" id="CAG5124313.1"/>
    </source>
</evidence>
<dbReference type="EMBL" id="CAJHNH020001757">
    <property type="protein sequence ID" value="CAG5124313.1"/>
    <property type="molecule type" value="Genomic_DNA"/>
</dbReference>
<feature type="chain" id="PRO_5035839136" description="EGF-like domain-containing protein" evidence="19">
    <location>
        <begin position="19"/>
        <end position="906"/>
    </location>
</feature>
<keyword evidence="11 14" id="KW-1015">Disulfide bond</keyword>
<dbReference type="SUPFAM" id="SSF63825">
    <property type="entry name" value="YWTD domain"/>
    <property type="match status" value="1"/>
</dbReference>
<organism evidence="21 22">
    <name type="scientific">Candidula unifasciata</name>
    <dbReference type="NCBI Taxonomy" id="100452"/>
    <lineage>
        <taxon>Eukaryota</taxon>
        <taxon>Metazoa</taxon>
        <taxon>Spiralia</taxon>
        <taxon>Lophotrochozoa</taxon>
        <taxon>Mollusca</taxon>
        <taxon>Gastropoda</taxon>
        <taxon>Heterobranchia</taxon>
        <taxon>Euthyneura</taxon>
        <taxon>Panpulmonata</taxon>
        <taxon>Eupulmonata</taxon>
        <taxon>Stylommatophora</taxon>
        <taxon>Helicina</taxon>
        <taxon>Helicoidea</taxon>
        <taxon>Geomitridae</taxon>
        <taxon>Candidula</taxon>
    </lineage>
</organism>
<feature type="disulfide bond" evidence="15">
    <location>
        <begin position="165"/>
        <end position="180"/>
    </location>
</feature>
<dbReference type="InterPro" id="IPR009030">
    <property type="entry name" value="Growth_fac_rcpt_cys_sf"/>
</dbReference>
<evidence type="ECO:0000256" key="5">
    <source>
        <dbReference type="ARBA" id="ARBA00022692"/>
    </source>
</evidence>
<feature type="repeat" description="LDL-receptor class B" evidence="16">
    <location>
        <begin position="531"/>
        <end position="573"/>
    </location>
</feature>
<evidence type="ECO:0000256" key="6">
    <source>
        <dbReference type="ARBA" id="ARBA00022729"/>
    </source>
</evidence>
<dbReference type="InterPro" id="IPR018097">
    <property type="entry name" value="EGF_Ca-bd_CS"/>
</dbReference>
<evidence type="ECO:0000256" key="10">
    <source>
        <dbReference type="ARBA" id="ARBA00023136"/>
    </source>
</evidence>
<feature type="disulfide bond" evidence="15">
    <location>
        <begin position="273"/>
        <end position="285"/>
    </location>
</feature>
<dbReference type="InterPro" id="IPR051221">
    <property type="entry name" value="LDLR-related"/>
</dbReference>
<dbReference type="GO" id="GO:0042562">
    <property type="term" value="F:hormone binding"/>
    <property type="evidence" value="ECO:0007669"/>
    <property type="project" value="TreeGrafter"/>
</dbReference>
<keyword evidence="2" id="KW-1003">Cell membrane</keyword>
<evidence type="ECO:0000256" key="8">
    <source>
        <dbReference type="ARBA" id="ARBA00022837"/>
    </source>
</evidence>
<feature type="repeat" description="LDL-receptor class B" evidence="16">
    <location>
        <begin position="618"/>
        <end position="662"/>
    </location>
</feature>
<keyword evidence="22" id="KW-1185">Reference proteome</keyword>
<dbReference type="GO" id="GO:0030001">
    <property type="term" value="P:metal ion transport"/>
    <property type="evidence" value="ECO:0007669"/>
    <property type="project" value="UniProtKB-ARBA"/>
</dbReference>
<dbReference type="GO" id="GO:0016324">
    <property type="term" value="C:apical plasma membrane"/>
    <property type="evidence" value="ECO:0007669"/>
    <property type="project" value="TreeGrafter"/>
</dbReference>
<dbReference type="SMART" id="SM00181">
    <property type="entry name" value="EGF"/>
    <property type="match status" value="4"/>
</dbReference>
<evidence type="ECO:0000256" key="16">
    <source>
        <dbReference type="PROSITE-ProRule" id="PRU00461"/>
    </source>
</evidence>
<comment type="caution">
    <text evidence="21">The sequence shown here is derived from an EMBL/GenBank/DDBJ whole genome shotgun (WGS) entry which is preliminary data.</text>
</comment>
<evidence type="ECO:0000256" key="15">
    <source>
        <dbReference type="PROSITE-ProRule" id="PRU00124"/>
    </source>
</evidence>
<dbReference type="AlphaFoldDB" id="A0A8S3Z472"/>
<feature type="disulfide bond" evidence="15">
    <location>
        <begin position="146"/>
        <end position="158"/>
    </location>
</feature>
<dbReference type="InterPro" id="IPR011042">
    <property type="entry name" value="6-blade_b-propeller_TolB-like"/>
</dbReference>
<dbReference type="CDD" id="cd00054">
    <property type="entry name" value="EGF_CA"/>
    <property type="match status" value="1"/>
</dbReference>
<feature type="disulfide bond" evidence="15">
    <location>
        <begin position="292"/>
        <end position="307"/>
    </location>
</feature>
<dbReference type="CDD" id="cd00112">
    <property type="entry name" value="LDLa"/>
    <property type="match status" value="7"/>
</dbReference>
<feature type="disulfide bond" evidence="14">
    <location>
        <begin position="406"/>
        <end position="416"/>
    </location>
</feature>
<evidence type="ECO:0000256" key="2">
    <source>
        <dbReference type="ARBA" id="ARBA00022475"/>
    </source>
</evidence>
<dbReference type="PROSITE" id="PS51120">
    <property type="entry name" value="LDLRB"/>
    <property type="match status" value="4"/>
</dbReference>
<proteinExistence type="predicted"/>
<feature type="disulfide bond" evidence="15">
    <location>
        <begin position="68"/>
        <end position="80"/>
    </location>
</feature>
<dbReference type="Proteomes" id="UP000678393">
    <property type="component" value="Unassembled WGS sequence"/>
</dbReference>
<reference evidence="21" key="1">
    <citation type="submission" date="2021-04" db="EMBL/GenBank/DDBJ databases">
        <authorList>
            <consortium name="Molecular Ecology Group"/>
        </authorList>
    </citation>
    <scope>NUCLEOTIDE SEQUENCE</scope>
</reference>
<keyword evidence="13" id="KW-0325">Glycoprotein</keyword>
<dbReference type="InterPro" id="IPR000742">
    <property type="entry name" value="EGF"/>
</dbReference>
<feature type="disulfide bond" evidence="15">
    <location>
        <begin position="36"/>
        <end position="54"/>
    </location>
</feature>
<keyword evidence="4" id="KW-0254">Endocytosis</keyword>
<sequence length="906" mass="100561">MLLRICFLLFCFVMCTQTYSAAADTSSSCEPTQFACKNGRCINLAWKCDGDDDCRDHSDEMECSSTTCSENYFQCNDGKCIPDRWVCDGASECLDDSDESVELCNNQSCDGYKCNDSRLCISDDWKCDGQNDCPNGDDELGCSHLCDPAEFKCNDSKCISMKWHCDGRPDCDDGSDERDCPNTTCNFAAGEKMCNDGACISDIWWCDGFADCKDKSDEANCTSTQPAKACGPKEFQCHLPVLDFKCIQISWKCDGDDDCSDGSDEFNCTHHSCSADEKMCDNNLCIKATYFCDGENDCDEGEDEKNCTHTSVIPSDCKAGEFDCGHTCISDQLICNGADDCGNGADEAPDRHCPISTNNACGKKNGGCHQLCIPDTSEVSGRRCECSVGFDFKENSDTECDDIDECKIPGTCSQICKNTKGSYKCECSEGYTLTSHRYCKADHGGPAELILSDRYDIRRYHLDTFHYSVLRDKAVAGAVAMDFDIRSKDVFWADGQAGTISWVNLETNKSKVIIEDDISMPDGLAVDWVHKNIYLSDTGLDKIEVARIDGTYRKTLINENLDEPKALVLDPSSGWMYWTDWGSQPKIEKCGMNGQNRMAIVTTGITWPNGLTIDYVQKRLYWVDAKLHSIGSSDLDGNNFKLILKNHRNLGHPFAITLFEDYLYWTDWLSNAVHRFSKFGRDNVSTIALDLKMPMDIHVYHISRQPDFASSCGSNNGGCSHLCLPVPQTQDTSAVTKKSECACPDNMVLTDKFNCTKSPVTTATTTNLQLTTESTHQDGSQTNRPSSLNPQTVTTARTEMETTGRPEETTAQSVSEETQTDQELSVTNSHLQLEHKDENAGYIAGIVIGFLLTVGLAIFVVACLLLRRHKSRNVKSMNFDNPVYRKTTTEEQLIMEKNGSRTNLPQ</sequence>
<protein>
    <recommendedName>
        <fullName evidence="20">EGF-like domain-containing protein</fullName>
    </recommendedName>
</protein>
<keyword evidence="7" id="KW-0677">Repeat</keyword>
<dbReference type="InterPro" id="IPR000033">
    <property type="entry name" value="LDLR_classB_rpt"/>
</dbReference>
<keyword evidence="8" id="KW-0106">Calcium</keyword>
<comment type="subcellular location">
    <subcellularLocation>
        <location evidence="1">Cell membrane</location>
        <topology evidence="1">Single-pass type I membrane protein</topology>
    </subcellularLocation>
</comment>
<dbReference type="Gene3D" id="2.10.25.10">
    <property type="entry name" value="Laminin"/>
    <property type="match status" value="2"/>
</dbReference>
<feature type="transmembrane region" description="Helical" evidence="18">
    <location>
        <begin position="842"/>
        <end position="866"/>
    </location>
</feature>
<dbReference type="InterPro" id="IPR023415">
    <property type="entry name" value="LDLR_class-A_CS"/>
</dbReference>
<feature type="region of interest" description="Disordered" evidence="17">
    <location>
        <begin position="766"/>
        <end position="822"/>
    </location>
</feature>
<dbReference type="PROSITE" id="PS50068">
    <property type="entry name" value="LDLRA_2"/>
    <property type="match status" value="8"/>
</dbReference>
<feature type="compositionally biased region" description="Polar residues" evidence="17">
    <location>
        <begin position="809"/>
        <end position="822"/>
    </location>
</feature>
<evidence type="ECO:0000256" key="12">
    <source>
        <dbReference type="ARBA" id="ARBA00023170"/>
    </source>
</evidence>
<keyword evidence="6 19" id="KW-0732">Signal</keyword>
<dbReference type="SUPFAM" id="SSF57424">
    <property type="entry name" value="LDL receptor-like module"/>
    <property type="match status" value="6"/>
</dbReference>
<dbReference type="SMART" id="SM00192">
    <property type="entry name" value="LDLa"/>
    <property type="match status" value="8"/>
</dbReference>
<keyword evidence="5 18" id="KW-0812">Transmembrane</keyword>
<dbReference type="OrthoDB" id="5958943at2759"/>
<feature type="disulfide bond" evidence="15">
    <location>
        <begin position="29"/>
        <end position="41"/>
    </location>
</feature>
<dbReference type="Pfam" id="PF00057">
    <property type="entry name" value="Ldl_recept_a"/>
    <property type="match status" value="7"/>
</dbReference>
<feature type="disulfide bond" evidence="15">
    <location>
        <begin position="206"/>
        <end position="221"/>
    </location>
</feature>
<dbReference type="GO" id="GO:0006898">
    <property type="term" value="P:receptor-mediated endocytosis"/>
    <property type="evidence" value="ECO:0007669"/>
    <property type="project" value="TreeGrafter"/>
</dbReference>
<feature type="compositionally biased region" description="Polar residues" evidence="17">
    <location>
        <begin position="777"/>
        <end position="791"/>
    </location>
</feature>
<feature type="disulfide bond" evidence="15">
    <location>
        <begin position="253"/>
        <end position="268"/>
    </location>
</feature>
<feature type="disulfide bond" evidence="15">
    <location>
        <begin position="127"/>
        <end position="142"/>
    </location>
</feature>
<dbReference type="SUPFAM" id="SSF57184">
    <property type="entry name" value="Growth factor receptor domain"/>
    <property type="match status" value="1"/>
</dbReference>
<evidence type="ECO:0000256" key="1">
    <source>
        <dbReference type="ARBA" id="ARBA00004251"/>
    </source>
</evidence>
<dbReference type="InterPro" id="IPR001881">
    <property type="entry name" value="EGF-like_Ca-bd_dom"/>
</dbReference>
<dbReference type="InterPro" id="IPR036055">
    <property type="entry name" value="LDL_receptor-like_sf"/>
</dbReference>